<organism evidence="1 2">
    <name type="scientific">Sediminicoccus rosea</name>
    <dbReference type="NCBI Taxonomy" id="1225128"/>
    <lineage>
        <taxon>Bacteria</taxon>
        <taxon>Pseudomonadati</taxon>
        <taxon>Pseudomonadota</taxon>
        <taxon>Alphaproteobacteria</taxon>
        <taxon>Acetobacterales</taxon>
        <taxon>Roseomonadaceae</taxon>
        <taxon>Sediminicoccus</taxon>
    </lineage>
</organism>
<evidence type="ECO:0000313" key="1">
    <source>
        <dbReference type="EMBL" id="WPB87275.1"/>
    </source>
</evidence>
<dbReference type="EMBL" id="CP137852">
    <property type="protein sequence ID" value="WPB87275.1"/>
    <property type="molecule type" value="Genomic_DNA"/>
</dbReference>
<dbReference type="Proteomes" id="UP001305521">
    <property type="component" value="Chromosome"/>
</dbReference>
<dbReference type="RefSeq" id="WP_318651228.1">
    <property type="nucleotide sequence ID" value="NZ_CP137852.1"/>
</dbReference>
<proteinExistence type="predicted"/>
<name>A0ABZ0PP07_9PROT</name>
<reference evidence="1 2" key="1">
    <citation type="submission" date="2023-11" db="EMBL/GenBank/DDBJ databases">
        <title>Arctic aerobic anoxygenic photoheterotroph Sediminicoccus rosea KRV36 adapts its photosynthesis to long days of polar summer.</title>
        <authorList>
            <person name="Tomasch J."/>
            <person name="Kopejtka K."/>
            <person name="Bily T."/>
            <person name="Gardiner A.T."/>
            <person name="Gardian Z."/>
            <person name="Shivaramu S."/>
            <person name="Koblizek M."/>
            <person name="Engelhardt F."/>
            <person name="Kaftan D."/>
        </authorList>
    </citation>
    <scope>NUCLEOTIDE SEQUENCE [LARGE SCALE GENOMIC DNA]</scope>
    <source>
        <strain evidence="1 2">R-30</strain>
    </source>
</reference>
<protein>
    <recommendedName>
        <fullName evidence="3">Flagellar protein FliO/FliZ</fullName>
    </recommendedName>
</protein>
<accession>A0ABZ0PP07</accession>
<sequence>MSLEPILQALAALVAVLLLAWGAAHLAQRRGLVTTQPGRLSIRSAVALDARRRLILVSCDGREALLMTGPTGDNFLGWLPPAP</sequence>
<evidence type="ECO:0008006" key="3">
    <source>
        <dbReference type="Google" id="ProtNLM"/>
    </source>
</evidence>
<gene>
    <name evidence="1" type="ORF">R9Z33_10415</name>
</gene>
<keyword evidence="2" id="KW-1185">Reference proteome</keyword>
<evidence type="ECO:0000313" key="2">
    <source>
        <dbReference type="Proteomes" id="UP001305521"/>
    </source>
</evidence>